<evidence type="ECO:0000256" key="4">
    <source>
        <dbReference type="ARBA" id="ARBA00022691"/>
    </source>
</evidence>
<protein>
    <submittedName>
        <fullName evidence="9">RsmB/NOP family class I SAM-dependent RNA methyltransferase</fullName>
        <ecNumber evidence="9">2.1.1.-</ecNumber>
    </submittedName>
</protein>
<dbReference type="Pfam" id="PF01189">
    <property type="entry name" value="Methyltr_RsmB-F"/>
    <property type="match status" value="1"/>
</dbReference>
<dbReference type="PANTHER" id="PTHR22807">
    <property type="entry name" value="NOP2 YEAST -RELATED NOL1/NOP2/FMU SUN DOMAIN-CONTAINING"/>
    <property type="match status" value="1"/>
</dbReference>
<dbReference type="SUPFAM" id="SSF48013">
    <property type="entry name" value="NusB-like"/>
    <property type="match status" value="1"/>
</dbReference>
<feature type="domain" description="SAM-dependent MTase RsmB/NOP-type" evidence="8">
    <location>
        <begin position="175"/>
        <end position="454"/>
    </location>
</feature>
<dbReference type="Proteomes" id="UP001595976">
    <property type="component" value="Unassembled WGS sequence"/>
</dbReference>
<dbReference type="RefSeq" id="WP_158448380.1">
    <property type="nucleotide sequence ID" value="NZ_JAOAOS010000004.1"/>
</dbReference>
<comment type="similarity">
    <text evidence="1 6">Belongs to the class I-like SAM-binding methyltransferase superfamily. RsmB/NOP family.</text>
</comment>
<dbReference type="InterPro" id="IPR023267">
    <property type="entry name" value="RCMT"/>
</dbReference>
<evidence type="ECO:0000313" key="10">
    <source>
        <dbReference type="Proteomes" id="UP001595976"/>
    </source>
</evidence>
<feature type="binding site" evidence="6">
    <location>
        <begin position="267"/>
        <end position="273"/>
    </location>
    <ligand>
        <name>S-adenosyl-L-methionine</name>
        <dbReference type="ChEBI" id="CHEBI:59789"/>
    </ligand>
</feature>
<dbReference type="PRINTS" id="PR02008">
    <property type="entry name" value="RCMTFAMILY"/>
</dbReference>
<dbReference type="InterPro" id="IPR001678">
    <property type="entry name" value="MeTrfase_RsmB-F_NOP2_dom"/>
</dbReference>
<dbReference type="SUPFAM" id="SSF53335">
    <property type="entry name" value="S-adenosyl-L-methionine-dependent methyltransferases"/>
    <property type="match status" value="1"/>
</dbReference>
<dbReference type="EC" id="2.1.1.-" evidence="9"/>
<comment type="caution">
    <text evidence="6">Lacks conserved residue(s) required for the propagation of feature annotation.</text>
</comment>
<organism evidence="9 10">
    <name type="scientific">Bosea minatitlanensis</name>
    <dbReference type="NCBI Taxonomy" id="128782"/>
    <lineage>
        <taxon>Bacteria</taxon>
        <taxon>Pseudomonadati</taxon>
        <taxon>Pseudomonadota</taxon>
        <taxon>Alphaproteobacteria</taxon>
        <taxon>Hyphomicrobiales</taxon>
        <taxon>Boseaceae</taxon>
        <taxon>Bosea</taxon>
    </lineage>
</organism>
<keyword evidence="3 6" id="KW-0808">Transferase</keyword>
<feature type="active site" description="Nucleophile" evidence="6">
    <location>
        <position position="382"/>
    </location>
</feature>
<evidence type="ECO:0000256" key="3">
    <source>
        <dbReference type="ARBA" id="ARBA00022679"/>
    </source>
</evidence>
<proteinExistence type="inferred from homology"/>
<keyword evidence="5 6" id="KW-0694">RNA-binding</keyword>
<dbReference type="CDD" id="cd02440">
    <property type="entry name" value="AdoMet_MTases"/>
    <property type="match status" value="1"/>
</dbReference>
<dbReference type="InterPro" id="IPR006027">
    <property type="entry name" value="NusB_RsmB_TIM44"/>
</dbReference>
<accession>A0ABW0F4D6</accession>
<dbReference type="InterPro" id="IPR018314">
    <property type="entry name" value="RsmB/NOL1/NOP2-like_CS"/>
</dbReference>
<evidence type="ECO:0000256" key="5">
    <source>
        <dbReference type="ARBA" id="ARBA00022884"/>
    </source>
</evidence>
<keyword evidence="4 6" id="KW-0949">S-adenosyl-L-methionine</keyword>
<dbReference type="InterPro" id="IPR029063">
    <property type="entry name" value="SAM-dependent_MTases_sf"/>
</dbReference>
<sequence length="454" mass="48220">MTDRAPSRRGPQPPAAAPQSDAPGLPARRLAATVIDEVLRARVALDETLDRLIPPSGLDAADAGLARAIAVTAFRRLGTIRQALDERLDRGSPRHSGLLEPILTAAAAQILFLDVPDHAAVDLAIRHLHEDPRSARYAALGNALLRRVVRERDAILAEAEADPFRDTPDWLAESWRAAYGEEAATAIALSHREEPPLDITAKADPALWAERLGGILLPTGSIRLRERQAIATLPGFADGAWWVQDAAAALPVRLISPAPGERVADLCAAPGGKTAQIAAAGASVTALDRSAPRLRRLKANLQRLGLAAEVVTADAASWQAEPFDAVLLDAPCSATGTIRRHPDVAWTKTEEDRDRLAALQAKLLDAAAGLTKPGGRLVYCTCSLEPQEGEAQIEAFLARHPQFRRAGASAAEIGGLGAAIDAKGDIRTLPQHLPGGTPRLSGWAGFYASRLIRL</sequence>
<dbReference type="PROSITE" id="PS01153">
    <property type="entry name" value="NOL1_NOP2_SUN"/>
    <property type="match status" value="1"/>
</dbReference>
<evidence type="ECO:0000256" key="1">
    <source>
        <dbReference type="ARBA" id="ARBA00007494"/>
    </source>
</evidence>
<name>A0ABW0F4D6_9HYPH</name>
<evidence type="ECO:0000256" key="2">
    <source>
        <dbReference type="ARBA" id="ARBA00022603"/>
    </source>
</evidence>
<dbReference type="Gene3D" id="3.40.50.150">
    <property type="entry name" value="Vaccinia Virus protein VP39"/>
    <property type="match status" value="1"/>
</dbReference>
<reference evidence="10" key="1">
    <citation type="journal article" date="2019" name="Int. J. Syst. Evol. Microbiol.">
        <title>The Global Catalogue of Microorganisms (GCM) 10K type strain sequencing project: providing services to taxonomists for standard genome sequencing and annotation.</title>
        <authorList>
            <consortium name="The Broad Institute Genomics Platform"/>
            <consortium name="The Broad Institute Genome Sequencing Center for Infectious Disease"/>
            <person name="Wu L."/>
            <person name="Ma J."/>
        </authorList>
    </citation>
    <scope>NUCLEOTIDE SEQUENCE [LARGE SCALE GENOMIC DNA]</scope>
    <source>
        <strain evidence="10">CGMCC 1.15643</strain>
    </source>
</reference>
<dbReference type="PROSITE" id="PS51686">
    <property type="entry name" value="SAM_MT_RSMB_NOP"/>
    <property type="match status" value="1"/>
</dbReference>
<dbReference type="InterPro" id="IPR035926">
    <property type="entry name" value="NusB-like_sf"/>
</dbReference>
<dbReference type="GO" id="GO:0008168">
    <property type="term" value="F:methyltransferase activity"/>
    <property type="evidence" value="ECO:0007669"/>
    <property type="project" value="UniProtKB-KW"/>
</dbReference>
<dbReference type="InterPro" id="IPR049560">
    <property type="entry name" value="MeTrfase_RsmB-F_NOP2_cat"/>
</dbReference>
<dbReference type="PANTHER" id="PTHR22807:SF61">
    <property type="entry name" value="NOL1_NOP2_SUN FAMILY PROTEIN _ ANTITERMINATION NUSB DOMAIN-CONTAINING PROTEIN"/>
    <property type="match status" value="1"/>
</dbReference>
<evidence type="ECO:0000256" key="7">
    <source>
        <dbReference type="SAM" id="MobiDB-lite"/>
    </source>
</evidence>
<keyword evidence="2 6" id="KW-0489">Methyltransferase</keyword>
<dbReference type="Gene3D" id="1.10.940.10">
    <property type="entry name" value="NusB-like"/>
    <property type="match status" value="1"/>
</dbReference>
<dbReference type="EMBL" id="JBHSLI010000004">
    <property type="protein sequence ID" value="MFC5293831.1"/>
    <property type="molecule type" value="Genomic_DNA"/>
</dbReference>
<evidence type="ECO:0000256" key="6">
    <source>
        <dbReference type="PROSITE-ProRule" id="PRU01023"/>
    </source>
</evidence>
<dbReference type="GO" id="GO:0032259">
    <property type="term" value="P:methylation"/>
    <property type="evidence" value="ECO:0007669"/>
    <property type="project" value="UniProtKB-KW"/>
</dbReference>
<gene>
    <name evidence="9" type="ORF">ACFPK2_12610</name>
</gene>
<comment type="caution">
    <text evidence="9">The sequence shown here is derived from an EMBL/GenBank/DDBJ whole genome shotgun (WGS) entry which is preliminary data.</text>
</comment>
<feature type="region of interest" description="Disordered" evidence="7">
    <location>
        <begin position="1"/>
        <end position="24"/>
    </location>
</feature>
<evidence type="ECO:0000259" key="8">
    <source>
        <dbReference type="PROSITE" id="PS51686"/>
    </source>
</evidence>
<dbReference type="Pfam" id="PF01029">
    <property type="entry name" value="NusB"/>
    <property type="match status" value="1"/>
</dbReference>
<keyword evidence="10" id="KW-1185">Reference proteome</keyword>
<feature type="binding site" evidence="6">
    <location>
        <position position="288"/>
    </location>
    <ligand>
        <name>S-adenosyl-L-methionine</name>
        <dbReference type="ChEBI" id="CHEBI:59789"/>
    </ligand>
</feature>
<evidence type="ECO:0000313" key="9">
    <source>
        <dbReference type="EMBL" id="MFC5293831.1"/>
    </source>
</evidence>
<feature type="binding site" evidence="6">
    <location>
        <position position="329"/>
    </location>
    <ligand>
        <name>S-adenosyl-L-methionine</name>
        <dbReference type="ChEBI" id="CHEBI:59789"/>
    </ligand>
</feature>